<sequence length="40" mass="4459">MLTGFCGNRGFLISIMCKTYTITSQLKSFQLCCITLFFGA</sequence>
<reference evidence="1" key="1">
    <citation type="submission" date="2018-02" db="EMBL/GenBank/DDBJ databases">
        <title>Rhizophora mucronata_Transcriptome.</title>
        <authorList>
            <person name="Meera S.P."/>
            <person name="Sreeshan A."/>
            <person name="Augustine A."/>
        </authorList>
    </citation>
    <scope>NUCLEOTIDE SEQUENCE</scope>
    <source>
        <tissue evidence="1">Leaf</tissue>
    </source>
</reference>
<dbReference type="EMBL" id="GGEC01068062">
    <property type="protein sequence ID" value="MBX48546.1"/>
    <property type="molecule type" value="Transcribed_RNA"/>
</dbReference>
<accession>A0A2P2P157</accession>
<evidence type="ECO:0000313" key="1">
    <source>
        <dbReference type="EMBL" id="MBX48546.1"/>
    </source>
</evidence>
<dbReference type="AlphaFoldDB" id="A0A2P2P157"/>
<proteinExistence type="predicted"/>
<name>A0A2P2P157_RHIMU</name>
<protein>
    <submittedName>
        <fullName evidence="1">Uncharacterized protein</fullName>
    </submittedName>
</protein>
<organism evidence="1">
    <name type="scientific">Rhizophora mucronata</name>
    <name type="common">Asiatic mangrove</name>
    <dbReference type="NCBI Taxonomy" id="61149"/>
    <lineage>
        <taxon>Eukaryota</taxon>
        <taxon>Viridiplantae</taxon>
        <taxon>Streptophyta</taxon>
        <taxon>Embryophyta</taxon>
        <taxon>Tracheophyta</taxon>
        <taxon>Spermatophyta</taxon>
        <taxon>Magnoliopsida</taxon>
        <taxon>eudicotyledons</taxon>
        <taxon>Gunneridae</taxon>
        <taxon>Pentapetalae</taxon>
        <taxon>rosids</taxon>
        <taxon>fabids</taxon>
        <taxon>Malpighiales</taxon>
        <taxon>Rhizophoraceae</taxon>
        <taxon>Rhizophora</taxon>
    </lineage>
</organism>